<dbReference type="InterPro" id="IPR003439">
    <property type="entry name" value="ABC_transporter-like_ATP-bd"/>
</dbReference>
<keyword evidence="1" id="KW-0812">Transmembrane</keyword>
<dbReference type="InParanoid" id="E2C8Z1"/>
<keyword evidence="4" id="KW-0547">Nucleotide-binding</keyword>
<name>E2C8Z1_HARSA</name>
<dbReference type="Gene3D" id="3.40.50.300">
    <property type="entry name" value="P-loop containing nucleotide triphosphate hydrolases"/>
    <property type="match status" value="1"/>
</dbReference>
<reference evidence="4 5" key="1">
    <citation type="journal article" date="2010" name="Science">
        <title>Genomic comparison of the ants Camponotus floridanus and Harpegnathos saltator.</title>
        <authorList>
            <person name="Bonasio R."/>
            <person name="Zhang G."/>
            <person name="Ye C."/>
            <person name="Mutti N.S."/>
            <person name="Fang X."/>
            <person name="Qin N."/>
            <person name="Donahue G."/>
            <person name="Yang P."/>
            <person name="Li Q."/>
            <person name="Li C."/>
            <person name="Zhang P."/>
            <person name="Huang Z."/>
            <person name="Berger S.L."/>
            <person name="Reinberg D."/>
            <person name="Wang J."/>
            <person name="Liebig J."/>
        </authorList>
    </citation>
    <scope>NUCLEOTIDE SEQUENCE [LARGE SCALE GENOMIC DNA]</scope>
    <source>
        <strain evidence="4 5">R22 G/1</strain>
    </source>
</reference>
<dbReference type="Proteomes" id="UP000008237">
    <property type="component" value="Unassembled WGS sequence"/>
</dbReference>
<dbReference type="GO" id="GO:0016020">
    <property type="term" value="C:membrane"/>
    <property type="evidence" value="ECO:0007669"/>
    <property type="project" value="InterPro"/>
</dbReference>
<evidence type="ECO:0000259" key="3">
    <source>
        <dbReference type="PROSITE" id="PS50893"/>
    </source>
</evidence>
<dbReference type="GO" id="GO:0140359">
    <property type="term" value="F:ABC-type transporter activity"/>
    <property type="evidence" value="ECO:0007669"/>
    <property type="project" value="InterPro"/>
</dbReference>
<dbReference type="CDD" id="cd03263">
    <property type="entry name" value="ABC_subfamily_A"/>
    <property type="match status" value="1"/>
</dbReference>
<dbReference type="OMA" id="FTIMELP"/>
<dbReference type="InterPro" id="IPR027417">
    <property type="entry name" value="P-loop_NTPase"/>
</dbReference>
<keyword evidence="1" id="KW-1133">Transmembrane helix</keyword>
<dbReference type="GO" id="GO:0005319">
    <property type="term" value="F:lipid transporter activity"/>
    <property type="evidence" value="ECO:0007669"/>
    <property type="project" value="TreeGrafter"/>
</dbReference>
<dbReference type="GO" id="GO:0005524">
    <property type="term" value="F:ATP binding"/>
    <property type="evidence" value="ECO:0007669"/>
    <property type="project" value="UniProtKB-KW"/>
</dbReference>
<sequence>MFPVQVLLIFLCYGSCAIPLGYCIQLFTRKPENVYLTVIIINVIVVLLVNGSVIFPLAFRAFSGGGRYILEALVHAFPPYVLACALSNYIMLNLYNRQCSYYNTCDTEFYIEDPCCQNCKAEHCYKQLNVMLIKQSGAEYHHSVVDDVLLMISQMFAFHILLQIFEQKNRRKWNIYSVSPATDDNVVEPEVAEEKRRVEEYMKQFEETKSLPPQIALVVQNLKKEYAERPVVRGVNFCIHKQECFGLLGFNGAGKSTIYKMLTDQTKMSAGKMVMYGYELTKNREMFIGMIGYCPQTEGLSDFMTGRQYLQLHAALRGVPYKHINDEVNKWLDVLDMLDFENLIIANCPWGIQRKICILQSLIGNLPMVLMDEPSAGVDIMTKHALCEILQQVREMGRTVLITTHSMGEAEAICLRVGILVSGQFTAIGSCENLKAKHGRNFILSIKVIPGFQLENLEKIKKIINEAFPTIRFKDSYLGVLKYELESDILYSYVFDKLGKLKQRYVWITDFSIGQPSMDEVLLNFVTEQEEPPEKLTLYRRICSRIARVIRKA</sequence>
<dbReference type="PANTHER" id="PTHR19229:SF250">
    <property type="entry name" value="ABC TRANSPORTER DOMAIN-CONTAINING PROTEIN-RELATED"/>
    <property type="match status" value="1"/>
</dbReference>
<keyword evidence="2" id="KW-0732">Signal</keyword>
<dbReference type="PANTHER" id="PTHR19229">
    <property type="entry name" value="ATP-BINDING CASSETTE TRANSPORTER SUBFAMILY A ABCA"/>
    <property type="match status" value="1"/>
</dbReference>
<proteinExistence type="predicted"/>
<feature type="signal peptide" evidence="2">
    <location>
        <begin position="1"/>
        <end position="17"/>
    </location>
</feature>
<accession>E2C8Z1</accession>
<dbReference type="InterPro" id="IPR026082">
    <property type="entry name" value="ABCA"/>
</dbReference>
<dbReference type="OrthoDB" id="6512918at2759"/>
<dbReference type="PROSITE" id="PS50893">
    <property type="entry name" value="ABC_TRANSPORTER_2"/>
    <property type="match status" value="1"/>
</dbReference>
<evidence type="ECO:0000313" key="5">
    <source>
        <dbReference type="Proteomes" id="UP000008237"/>
    </source>
</evidence>
<evidence type="ECO:0000256" key="2">
    <source>
        <dbReference type="SAM" id="SignalP"/>
    </source>
</evidence>
<evidence type="ECO:0000256" key="1">
    <source>
        <dbReference type="SAM" id="Phobius"/>
    </source>
</evidence>
<feature type="domain" description="ABC transporter" evidence="3">
    <location>
        <begin position="217"/>
        <end position="447"/>
    </location>
</feature>
<dbReference type="AlphaFoldDB" id="E2C8Z1"/>
<dbReference type="InterPro" id="IPR056264">
    <property type="entry name" value="R2_ABCA1-4-like"/>
</dbReference>
<keyword evidence="1" id="KW-0472">Membrane</keyword>
<feature type="chain" id="PRO_5005672834" evidence="2">
    <location>
        <begin position="18"/>
        <end position="553"/>
    </location>
</feature>
<dbReference type="GO" id="GO:0016887">
    <property type="term" value="F:ATP hydrolysis activity"/>
    <property type="evidence" value="ECO:0007669"/>
    <property type="project" value="InterPro"/>
</dbReference>
<keyword evidence="5" id="KW-1185">Reference proteome</keyword>
<feature type="transmembrane region" description="Helical" evidence="1">
    <location>
        <begin position="33"/>
        <end position="57"/>
    </location>
</feature>
<evidence type="ECO:0000313" key="4">
    <source>
        <dbReference type="EMBL" id="EFN75609.1"/>
    </source>
</evidence>
<dbReference type="EMBL" id="GL453744">
    <property type="protein sequence ID" value="EFN75609.1"/>
    <property type="molecule type" value="Genomic_DNA"/>
</dbReference>
<dbReference type="SUPFAM" id="SSF52540">
    <property type="entry name" value="P-loop containing nucleoside triphosphate hydrolases"/>
    <property type="match status" value="1"/>
</dbReference>
<gene>
    <name evidence="4" type="ORF">EAI_04576</name>
</gene>
<keyword evidence="4" id="KW-0067">ATP-binding</keyword>
<organism evidence="5">
    <name type="scientific">Harpegnathos saltator</name>
    <name type="common">Jerdon's jumping ant</name>
    <dbReference type="NCBI Taxonomy" id="610380"/>
    <lineage>
        <taxon>Eukaryota</taxon>
        <taxon>Metazoa</taxon>
        <taxon>Ecdysozoa</taxon>
        <taxon>Arthropoda</taxon>
        <taxon>Hexapoda</taxon>
        <taxon>Insecta</taxon>
        <taxon>Pterygota</taxon>
        <taxon>Neoptera</taxon>
        <taxon>Endopterygota</taxon>
        <taxon>Hymenoptera</taxon>
        <taxon>Apocrita</taxon>
        <taxon>Aculeata</taxon>
        <taxon>Formicoidea</taxon>
        <taxon>Formicidae</taxon>
        <taxon>Ponerinae</taxon>
        <taxon>Ponerini</taxon>
        <taxon>Harpegnathos</taxon>
    </lineage>
</organism>
<protein>
    <submittedName>
        <fullName evidence="4">ATP-binding cassette sub-family A member 3</fullName>
    </submittedName>
</protein>
<dbReference type="Pfam" id="PF23321">
    <property type="entry name" value="R1_ABCA1"/>
    <property type="match status" value="1"/>
</dbReference>
<dbReference type="Pfam" id="PF00005">
    <property type="entry name" value="ABC_tran"/>
    <property type="match status" value="1"/>
</dbReference>